<feature type="transmembrane region" description="Helical" evidence="1">
    <location>
        <begin position="201"/>
        <end position="223"/>
    </location>
</feature>
<feature type="transmembrane region" description="Helical" evidence="1">
    <location>
        <begin position="16"/>
        <end position="37"/>
    </location>
</feature>
<keyword evidence="1" id="KW-0472">Membrane</keyword>
<reference evidence="2 3" key="1">
    <citation type="submission" date="2017-01" db="EMBL/GenBank/DDBJ databases">
        <title>Bacillus phylogenomics.</title>
        <authorList>
            <person name="Dunlap C."/>
        </authorList>
    </citation>
    <scope>NUCLEOTIDE SEQUENCE [LARGE SCALE GENOMIC DNA]</scope>
    <source>
        <strain evidence="2 3">NRRL B-41282</strain>
    </source>
</reference>
<comment type="caution">
    <text evidence="2">The sequence shown here is derived from an EMBL/GenBank/DDBJ whole genome shotgun (WGS) entry which is preliminary data.</text>
</comment>
<feature type="transmembrane region" description="Helical" evidence="1">
    <location>
        <begin position="57"/>
        <end position="80"/>
    </location>
</feature>
<sequence length="232" mass="25554">MLNLIKLEMKKTKLAWYYKGAVIANLCILGFMCLIGSEEKNLPQAEMSMADTASTLLVLGAFVRSVFIVFASVLIAKLIIGEYKNRTITVMFTYPVSRKKLMAAKLLLIGGLTFFTIVVSELTIAVIFSYLNEFFSFSSAKLTLHEIGNEVANILIYAVASAGLSFISLYFGMRKKSVPATIVASCILITLTSQQSPGFSLASIIYIPLTLAVIGVFIAYWSVRKIDREDVL</sequence>
<dbReference type="RefSeq" id="WP_076757990.1">
    <property type="nucleotide sequence ID" value="NZ_JARMMH010000007.1"/>
</dbReference>
<feature type="transmembrane region" description="Helical" evidence="1">
    <location>
        <begin position="151"/>
        <end position="171"/>
    </location>
</feature>
<protein>
    <recommendedName>
        <fullName evidence="4">ABC transporter permease</fullName>
    </recommendedName>
</protein>
<feature type="transmembrane region" description="Helical" evidence="1">
    <location>
        <begin position="101"/>
        <end position="131"/>
    </location>
</feature>
<dbReference type="Pfam" id="PF12730">
    <property type="entry name" value="ABC2_membrane_4"/>
    <property type="match status" value="1"/>
</dbReference>
<dbReference type="OrthoDB" id="9784784at2"/>
<accession>A0A1R1S375</accession>
<organism evidence="2 3">
    <name type="scientific">Bacillus swezeyi</name>
    <dbReference type="NCBI Taxonomy" id="1925020"/>
    <lineage>
        <taxon>Bacteria</taxon>
        <taxon>Bacillati</taxon>
        <taxon>Bacillota</taxon>
        <taxon>Bacilli</taxon>
        <taxon>Bacillales</taxon>
        <taxon>Bacillaceae</taxon>
        <taxon>Bacillus</taxon>
    </lineage>
</organism>
<proteinExistence type="predicted"/>
<keyword evidence="1" id="KW-1133">Transmembrane helix</keyword>
<evidence type="ECO:0000313" key="2">
    <source>
        <dbReference type="EMBL" id="OMI02288.1"/>
    </source>
</evidence>
<evidence type="ECO:0000313" key="3">
    <source>
        <dbReference type="Proteomes" id="UP000187367"/>
    </source>
</evidence>
<dbReference type="Proteomes" id="UP000187367">
    <property type="component" value="Unassembled WGS sequence"/>
</dbReference>
<name>A0A1R1QFE7_9BACI</name>
<dbReference type="AlphaFoldDB" id="A0A1R1QFE7"/>
<keyword evidence="1" id="KW-0812">Transmembrane</keyword>
<dbReference type="EMBL" id="MTJL01000032">
    <property type="protein sequence ID" value="OMI02288.1"/>
    <property type="molecule type" value="Genomic_DNA"/>
</dbReference>
<keyword evidence="3" id="KW-1185">Reference proteome</keyword>
<accession>A0A1R1QFE7</accession>
<evidence type="ECO:0008006" key="4">
    <source>
        <dbReference type="Google" id="ProtNLM"/>
    </source>
</evidence>
<gene>
    <name evidence="2" type="ORF">BW143_16170</name>
</gene>
<evidence type="ECO:0000256" key="1">
    <source>
        <dbReference type="SAM" id="Phobius"/>
    </source>
</evidence>